<evidence type="ECO:0000256" key="2">
    <source>
        <dbReference type="ARBA" id="ARBA00022603"/>
    </source>
</evidence>
<dbReference type="InterPro" id="IPR029063">
    <property type="entry name" value="SAM-dependent_MTases_sf"/>
</dbReference>
<proteinExistence type="predicted"/>
<keyword evidence="5" id="KW-0472">Membrane</keyword>
<reference evidence="6 7" key="1">
    <citation type="journal article" date="2016" name="J. Zhejiang Univ. Sci. B">
        <title>Antibiotic resistance mechanisms of Myroides sp.</title>
        <authorList>
            <person name="Hu S."/>
            <person name="Yuan S."/>
            <person name="Qu H."/>
            <person name="Jiang T."/>
            <person name="Zhou Y."/>
            <person name="Wang M."/>
            <person name="Ming D."/>
        </authorList>
    </citation>
    <scope>NUCLEOTIDE SEQUENCE [LARGE SCALE GENOMIC DNA]</scope>
    <source>
        <strain evidence="6 7">PR63039</strain>
    </source>
</reference>
<dbReference type="AlphaFoldDB" id="A0AAI8G4W4"/>
<keyword evidence="4" id="KW-0949">S-adenosyl-L-methionine</keyword>
<feature type="transmembrane region" description="Helical" evidence="5">
    <location>
        <begin position="168"/>
        <end position="189"/>
    </location>
</feature>
<keyword evidence="5" id="KW-1133">Transmembrane helix</keyword>
<keyword evidence="6" id="KW-0830">Ubiquinone</keyword>
<evidence type="ECO:0000313" key="6">
    <source>
        <dbReference type="EMBL" id="ALU26390.1"/>
    </source>
</evidence>
<dbReference type="PANTHER" id="PTHR43591">
    <property type="entry name" value="METHYLTRANSFERASE"/>
    <property type="match status" value="1"/>
</dbReference>
<dbReference type="SUPFAM" id="SSF53335">
    <property type="entry name" value="S-adenosyl-L-methionine-dependent methyltransferases"/>
    <property type="match status" value="1"/>
</dbReference>
<dbReference type="KEGG" id="mod:AS202_09625"/>
<dbReference type="GO" id="GO:0008168">
    <property type="term" value="F:methyltransferase activity"/>
    <property type="evidence" value="ECO:0007669"/>
    <property type="project" value="UniProtKB-KW"/>
</dbReference>
<keyword evidence="3" id="KW-0808">Transferase</keyword>
<dbReference type="RefSeq" id="WP_006257081.1">
    <property type="nucleotide sequence ID" value="NZ_CP013690.1"/>
</dbReference>
<keyword evidence="1" id="KW-0474">Menaquinone biosynthesis</keyword>
<dbReference type="PANTHER" id="PTHR43591:SF24">
    <property type="entry name" value="2-METHOXY-6-POLYPRENYL-1,4-BENZOQUINOL METHYLASE, MITOCHONDRIAL"/>
    <property type="match status" value="1"/>
</dbReference>
<dbReference type="PROSITE" id="PS51608">
    <property type="entry name" value="SAM_MT_UBIE"/>
    <property type="match status" value="1"/>
</dbReference>
<evidence type="ECO:0000256" key="4">
    <source>
        <dbReference type="ARBA" id="ARBA00022691"/>
    </source>
</evidence>
<name>A0AAI8G4W4_9FLAO</name>
<accession>A0AAI8G4W4</accession>
<evidence type="ECO:0000256" key="3">
    <source>
        <dbReference type="ARBA" id="ARBA00022679"/>
    </source>
</evidence>
<dbReference type="EMBL" id="CP013690">
    <property type="protein sequence ID" value="ALU26390.1"/>
    <property type="molecule type" value="Genomic_DNA"/>
</dbReference>
<keyword evidence="2" id="KW-0489">Methyltransferase</keyword>
<dbReference type="GO" id="GO:0009234">
    <property type="term" value="P:menaquinone biosynthetic process"/>
    <property type="evidence" value="ECO:0007669"/>
    <property type="project" value="UniProtKB-KW"/>
</dbReference>
<keyword evidence="5" id="KW-0812">Transmembrane</keyword>
<evidence type="ECO:0000256" key="1">
    <source>
        <dbReference type="ARBA" id="ARBA00022428"/>
    </source>
</evidence>
<dbReference type="CDD" id="cd02440">
    <property type="entry name" value="AdoMet_MTases"/>
    <property type="match status" value="1"/>
</dbReference>
<organism evidence="6 7">
    <name type="scientific">Myroides odoratimimus</name>
    <dbReference type="NCBI Taxonomy" id="76832"/>
    <lineage>
        <taxon>Bacteria</taxon>
        <taxon>Pseudomonadati</taxon>
        <taxon>Bacteroidota</taxon>
        <taxon>Flavobacteriia</taxon>
        <taxon>Flavobacteriales</taxon>
        <taxon>Flavobacteriaceae</taxon>
        <taxon>Myroides</taxon>
    </lineage>
</organism>
<dbReference type="Pfam" id="PF01209">
    <property type="entry name" value="Ubie_methyltran"/>
    <property type="match status" value="1"/>
</dbReference>
<protein>
    <submittedName>
        <fullName evidence="6">Ubiquinone biosynthesis protein</fullName>
    </submittedName>
</protein>
<sequence length="239" mass="27673">MSQNNYNPEYIKSLFNQMSGSYERMNYITSFGFSIRWRRQLIKELKPTPEKVEVIDLMTGIGEMWGVIKRNFPQAKLSALDYSDEMIKRAEHRNQTEYKGEVDLLHQNVLVSSLPSEHYDYVTCAFGLKTFNEEQIQILAKEVERILKPNGQFAFIEVSEPNNSILKFFYGFYLGSIVPVLGALLLGGINEYKMLWRYTNKFKDVTKSAQCFESVGLHVKKHSYFFGCATGFSGYKKLI</sequence>
<evidence type="ECO:0000313" key="7">
    <source>
        <dbReference type="Proteomes" id="UP000069030"/>
    </source>
</evidence>
<dbReference type="Gene3D" id="3.40.50.150">
    <property type="entry name" value="Vaccinia Virus protein VP39"/>
    <property type="match status" value="1"/>
</dbReference>
<evidence type="ECO:0000256" key="5">
    <source>
        <dbReference type="SAM" id="Phobius"/>
    </source>
</evidence>
<dbReference type="GO" id="GO:0032259">
    <property type="term" value="P:methylation"/>
    <property type="evidence" value="ECO:0007669"/>
    <property type="project" value="UniProtKB-KW"/>
</dbReference>
<dbReference type="Proteomes" id="UP000069030">
    <property type="component" value="Chromosome"/>
</dbReference>
<dbReference type="InterPro" id="IPR004033">
    <property type="entry name" value="UbiE/COQ5_MeTrFase"/>
</dbReference>
<gene>
    <name evidence="6" type="ORF">AS202_09625</name>
</gene>